<evidence type="ECO:0000313" key="1">
    <source>
        <dbReference type="EMBL" id="KAJ8879442.1"/>
    </source>
</evidence>
<sequence length="76" mass="8144">MAENSVSLKPSKHLSLSEKGMSVYAIAKNLKTKTQAVQVAAFITAKGPDAANIFNMFSPSEAETKNLCVIKTNLDT</sequence>
<protein>
    <submittedName>
        <fullName evidence="1">Uncharacterized protein</fullName>
    </submittedName>
</protein>
<proteinExistence type="predicted"/>
<evidence type="ECO:0000313" key="2">
    <source>
        <dbReference type="Proteomes" id="UP001159363"/>
    </source>
</evidence>
<dbReference type="EMBL" id="JARBHB010000007">
    <property type="protein sequence ID" value="KAJ8879442.1"/>
    <property type="molecule type" value="Genomic_DNA"/>
</dbReference>
<reference evidence="1 2" key="1">
    <citation type="submission" date="2023-02" db="EMBL/GenBank/DDBJ databases">
        <title>LHISI_Scaffold_Assembly.</title>
        <authorList>
            <person name="Stuart O.P."/>
            <person name="Cleave R."/>
            <person name="Magrath M.J.L."/>
            <person name="Mikheyev A.S."/>
        </authorList>
    </citation>
    <scope>NUCLEOTIDE SEQUENCE [LARGE SCALE GENOMIC DNA]</scope>
    <source>
        <strain evidence="1">Daus_M_001</strain>
        <tissue evidence="1">Leg muscle</tissue>
    </source>
</reference>
<accession>A0ABQ9H583</accession>
<name>A0ABQ9H583_9NEOP</name>
<organism evidence="1 2">
    <name type="scientific">Dryococelus australis</name>
    <dbReference type="NCBI Taxonomy" id="614101"/>
    <lineage>
        <taxon>Eukaryota</taxon>
        <taxon>Metazoa</taxon>
        <taxon>Ecdysozoa</taxon>
        <taxon>Arthropoda</taxon>
        <taxon>Hexapoda</taxon>
        <taxon>Insecta</taxon>
        <taxon>Pterygota</taxon>
        <taxon>Neoptera</taxon>
        <taxon>Polyneoptera</taxon>
        <taxon>Phasmatodea</taxon>
        <taxon>Verophasmatodea</taxon>
        <taxon>Anareolatae</taxon>
        <taxon>Phasmatidae</taxon>
        <taxon>Eurycanthinae</taxon>
        <taxon>Dryococelus</taxon>
    </lineage>
</organism>
<dbReference type="Proteomes" id="UP001159363">
    <property type="component" value="Chromosome 6"/>
</dbReference>
<gene>
    <name evidence="1" type="ORF">PR048_020050</name>
</gene>
<keyword evidence="2" id="KW-1185">Reference proteome</keyword>
<comment type="caution">
    <text evidence="1">The sequence shown here is derived from an EMBL/GenBank/DDBJ whole genome shotgun (WGS) entry which is preliminary data.</text>
</comment>